<evidence type="ECO:0000256" key="1">
    <source>
        <dbReference type="SAM" id="Phobius"/>
    </source>
</evidence>
<keyword evidence="1" id="KW-0812">Transmembrane</keyword>
<protein>
    <submittedName>
        <fullName evidence="3">Unannotated protein</fullName>
    </submittedName>
</protein>
<name>A0A6J6GR10_9ZZZZ</name>
<feature type="transmembrane region" description="Helical" evidence="1">
    <location>
        <begin position="191"/>
        <end position="211"/>
    </location>
</feature>
<feature type="transmembrane region" description="Helical" evidence="1">
    <location>
        <begin position="167"/>
        <end position="185"/>
    </location>
</feature>
<dbReference type="AlphaFoldDB" id="A0A6J6GR10"/>
<feature type="domain" description="Phosphatidic acid phosphatase type 2/haloperoxidase" evidence="2">
    <location>
        <begin position="68"/>
        <end position="209"/>
    </location>
</feature>
<organism evidence="3">
    <name type="scientific">freshwater metagenome</name>
    <dbReference type="NCBI Taxonomy" id="449393"/>
    <lineage>
        <taxon>unclassified sequences</taxon>
        <taxon>metagenomes</taxon>
        <taxon>ecological metagenomes</taxon>
    </lineage>
</organism>
<dbReference type="EMBL" id="CAEZUS010000023">
    <property type="protein sequence ID" value="CAB4603576.1"/>
    <property type="molecule type" value="Genomic_DNA"/>
</dbReference>
<proteinExistence type="predicted"/>
<evidence type="ECO:0000259" key="2">
    <source>
        <dbReference type="SMART" id="SM00014"/>
    </source>
</evidence>
<accession>A0A6J6GR10</accession>
<evidence type="ECO:0000313" key="3">
    <source>
        <dbReference type="EMBL" id="CAB4603576.1"/>
    </source>
</evidence>
<dbReference type="InterPro" id="IPR000326">
    <property type="entry name" value="PAP2/HPO"/>
</dbReference>
<keyword evidence="1" id="KW-0472">Membrane</keyword>
<dbReference type="SUPFAM" id="SSF48317">
    <property type="entry name" value="Acid phosphatase/Vanadium-dependent haloperoxidase"/>
    <property type="match status" value="1"/>
</dbReference>
<gene>
    <name evidence="3" type="ORF">UFOPK1852_00249</name>
</gene>
<dbReference type="Pfam" id="PF01569">
    <property type="entry name" value="PAP2"/>
    <property type="match status" value="1"/>
</dbReference>
<feature type="transmembrane region" description="Helical" evidence="1">
    <location>
        <begin position="95"/>
        <end position="116"/>
    </location>
</feature>
<feature type="transmembrane region" description="Helical" evidence="1">
    <location>
        <begin position="136"/>
        <end position="155"/>
    </location>
</feature>
<reference evidence="3" key="1">
    <citation type="submission" date="2020-05" db="EMBL/GenBank/DDBJ databases">
        <authorList>
            <person name="Chiriac C."/>
            <person name="Salcher M."/>
            <person name="Ghai R."/>
            <person name="Kavagutti S V."/>
        </authorList>
    </citation>
    <scope>NUCLEOTIDE SEQUENCE</scope>
</reference>
<feature type="transmembrane region" description="Helical" evidence="1">
    <location>
        <begin position="69"/>
        <end position="86"/>
    </location>
</feature>
<dbReference type="InterPro" id="IPR036938">
    <property type="entry name" value="PAP2/HPO_sf"/>
</dbReference>
<sequence>MLKLKKEQREELSRSFSWAAFATSAYLYVTYQVVTAGWLISIDDKIATAKRHLFDPSVYFILRRVDDLGLRWISAVAILLLSAYLLRKFGTLRPLFLSLIALLALNGVVGVFKLFIGRSKPRLNMDLLNSGGMSFPSGHISNVVLIWGLFAYLVYRYLWHEPKSAKYLISIVSALATAIFSVSLYRNTHWFSDLVGGIFLGGALLISVTALDRIVPSRKDRT</sequence>
<keyword evidence="1" id="KW-1133">Transmembrane helix</keyword>
<dbReference type="Gene3D" id="1.20.144.10">
    <property type="entry name" value="Phosphatidic acid phosphatase type 2/haloperoxidase"/>
    <property type="match status" value="1"/>
</dbReference>
<dbReference type="SMART" id="SM00014">
    <property type="entry name" value="acidPPc"/>
    <property type="match status" value="1"/>
</dbReference>